<proteinExistence type="predicted"/>
<organism evidence="4 5">
    <name type="scientific">Chitinophaga chungangae</name>
    <dbReference type="NCBI Taxonomy" id="2821488"/>
    <lineage>
        <taxon>Bacteria</taxon>
        <taxon>Pseudomonadati</taxon>
        <taxon>Bacteroidota</taxon>
        <taxon>Chitinophagia</taxon>
        <taxon>Chitinophagales</taxon>
        <taxon>Chitinophagaceae</taxon>
        <taxon>Chitinophaga</taxon>
    </lineage>
</organism>
<dbReference type="PANTHER" id="PTHR43751">
    <property type="entry name" value="SULFATASE"/>
    <property type="match status" value="1"/>
</dbReference>
<keyword evidence="5" id="KW-1185">Reference proteome</keyword>
<evidence type="ECO:0000259" key="3">
    <source>
        <dbReference type="Pfam" id="PF00884"/>
    </source>
</evidence>
<feature type="signal peptide" evidence="2">
    <location>
        <begin position="1"/>
        <end position="20"/>
    </location>
</feature>
<gene>
    <name evidence="4" type="ORF">J7I43_14700</name>
</gene>
<dbReference type="InterPro" id="IPR000917">
    <property type="entry name" value="Sulfatase_N"/>
</dbReference>
<feature type="compositionally biased region" description="Pro residues" evidence="1">
    <location>
        <begin position="379"/>
        <end position="393"/>
    </location>
</feature>
<evidence type="ECO:0000256" key="2">
    <source>
        <dbReference type="SAM" id="SignalP"/>
    </source>
</evidence>
<sequence length="514" mass="57053">MRYKLWLIAILCLPAMVARSQQKNSKRPNLLFVITDDQSFPYASAYGTPGVRTPVFDAIAASGVLFNNAFAAAPQCSPSRAAILTGRNIWQLEEAGTHSSYFPNKFPVFTTLLRNAGYATGYTGKAWGPGNWEDAGWKENPVGPAYNKQTLKPPYKAISNIDYSTNFQTFYQQKQADQPFFFWVGAHEPHRPYANDSGGDSGGVYVPGFLPDHPVVQNDIRDYMVEIAWFDAQLGKILDFLRERGELENTLIVLTSDNGMPFPSAKATLMEYGAHVPLAISWKGVIGGGRKENRPVGLIDLASTFLEAAGLAAIPHTPGKSLLPLLKGKTDPSRNAYVLTGMERHSASRPDNVGYPARAIRTADYLFVLNFKPGRWPAGDPPPVSEPPSPSPDIKPIGPGYSDVDDPSPSKMFLISHRDEWPLLFRQGFEKRPAEQLFDIRTDPGCTKDLSTNPAFDSVRNVLRGQLKDMLTQQGDPRMHGNGDIFESYPRFGNMRNWPGFKKRGEYNPAFQHH</sequence>
<dbReference type="Gene3D" id="3.40.720.10">
    <property type="entry name" value="Alkaline Phosphatase, subunit A"/>
    <property type="match status" value="1"/>
</dbReference>
<protein>
    <submittedName>
        <fullName evidence="4">Sulfatase</fullName>
    </submittedName>
</protein>
<comment type="caution">
    <text evidence="4">The sequence shown here is derived from an EMBL/GenBank/DDBJ whole genome shotgun (WGS) entry which is preliminary data.</text>
</comment>
<feature type="region of interest" description="Disordered" evidence="1">
    <location>
        <begin position="377"/>
        <end position="403"/>
    </location>
</feature>
<dbReference type="SUPFAM" id="SSF53649">
    <property type="entry name" value="Alkaline phosphatase-like"/>
    <property type="match status" value="1"/>
</dbReference>
<accession>A0ABS3YGA2</accession>
<dbReference type="Pfam" id="PF00884">
    <property type="entry name" value="Sulfatase"/>
    <property type="match status" value="1"/>
</dbReference>
<dbReference type="Proteomes" id="UP000679126">
    <property type="component" value="Unassembled WGS sequence"/>
</dbReference>
<evidence type="ECO:0000313" key="5">
    <source>
        <dbReference type="Proteomes" id="UP000679126"/>
    </source>
</evidence>
<name>A0ABS3YGA2_9BACT</name>
<reference evidence="5" key="1">
    <citation type="submission" date="2021-03" db="EMBL/GenBank/DDBJ databases">
        <title>Assistant Professor.</title>
        <authorList>
            <person name="Huq M.A."/>
        </authorList>
    </citation>
    <scope>NUCLEOTIDE SEQUENCE [LARGE SCALE GENOMIC DNA]</scope>
    <source>
        <strain evidence="5">MAH-28</strain>
    </source>
</reference>
<dbReference type="EMBL" id="JAGHKP010000003">
    <property type="protein sequence ID" value="MBO9153475.1"/>
    <property type="molecule type" value="Genomic_DNA"/>
</dbReference>
<dbReference type="InterPro" id="IPR052701">
    <property type="entry name" value="GAG_Ulvan_Degrading_Sulfatases"/>
</dbReference>
<evidence type="ECO:0000256" key="1">
    <source>
        <dbReference type="SAM" id="MobiDB-lite"/>
    </source>
</evidence>
<evidence type="ECO:0000313" key="4">
    <source>
        <dbReference type="EMBL" id="MBO9153475.1"/>
    </source>
</evidence>
<dbReference type="CDD" id="cd16027">
    <property type="entry name" value="SGSH"/>
    <property type="match status" value="1"/>
</dbReference>
<feature type="chain" id="PRO_5047447688" evidence="2">
    <location>
        <begin position="21"/>
        <end position="514"/>
    </location>
</feature>
<dbReference type="RefSeq" id="WP_209146477.1">
    <property type="nucleotide sequence ID" value="NZ_JAGHKP010000003.1"/>
</dbReference>
<dbReference type="InterPro" id="IPR017850">
    <property type="entry name" value="Alkaline_phosphatase_core_sf"/>
</dbReference>
<feature type="domain" description="Sulfatase N-terminal" evidence="3">
    <location>
        <begin position="28"/>
        <end position="310"/>
    </location>
</feature>
<keyword evidence="2" id="KW-0732">Signal</keyword>
<dbReference type="PANTHER" id="PTHR43751:SF1">
    <property type="entry name" value="SULFATASE ATSG-RELATED"/>
    <property type="match status" value="1"/>
</dbReference>